<feature type="region of interest" description="Disordered" evidence="1">
    <location>
        <begin position="1"/>
        <end position="31"/>
    </location>
</feature>
<name>A0A5B7GLZ8_PORTR</name>
<protein>
    <submittedName>
        <fullName evidence="2">Uncharacterized protein</fullName>
    </submittedName>
</protein>
<organism evidence="2 3">
    <name type="scientific">Portunus trituberculatus</name>
    <name type="common">Swimming crab</name>
    <name type="synonym">Neptunus trituberculatus</name>
    <dbReference type="NCBI Taxonomy" id="210409"/>
    <lineage>
        <taxon>Eukaryota</taxon>
        <taxon>Metazoa</taxon>
        <taxon>Ecdysozoa</taxon>
        <taxon>Arthropoda</taxon>
        <taxon>Crustacea</taxon>
        <taxon>Multicrustacea</taxon>
        <taxon>Malacostraca</taxon>
        <taxon>Eumalacostraca</taxon>
        <taxon>Eucarida</taxon>
        <taxon>Decapoda</taxon>
        <taxon>Pleocyemata</taxon>
        <taxon>Brachyura</taxon>
        <taxon>Eubrachyura</taxon>
        <taxon>Portunoidea</taxon>
        <taxon>Portunidae</taxon>
        <taxon>Portuninae</taxon>
        <taxon>Portunus</taxon>
    </lineage>
</organism>
<proteinExistence type="predicted"/>
<gene>
    <name evidence="2" type="ORF">E2C01_055215</name>
</gene>
<evidence type="ECO:0000256" key="1">
    <source>
        <dbReference type="SAM" id="MobiDB-lite"/>
    </source>
</evidence>
<accession>A0A5B7GLZ8</accession>
<sequence length="74" mass="8096">MCVSSNLPSLARSSLSTQLEQHEGCGSPTRLHGYRRTAAVAELGAPRPERELPVFPPRSRRATNFAKPAIQEIP</sequence>
<feature type="compositionally biased region" description="Polar residues" evidence="1">
    <location>
        <begin position="1"/>
        <end position="19"/>
    </location>
</feature>
<evidence type="ECO:0000313" key="3">
    <source>
        <dbReference type="Proteomes" id="UP000324222"/>
    </source>
</evidence>
<comment type="caution">
    <text evidence="2">The sequence shown here is derived from an EMBL/GenBank/DDBJ whole genome shotgun (WGS) entry which is preliminary data.</text>
</comment>
<dbReference type="EMBL" id="VSRR010018254">
    <property type="protein sequence ID" value="MPC61151.1"/>
    <property type="molecule type" value="Genomic_DNA"/>
</dbReference>
<keyword evidence="3" id="KW-1185">Reference proteome</keyword>
<reference evidence="2 3" key="1">
    <citation type="submission" date="2019-05" db="EMBL/GenBank/DDBJ databases">
        <title>Another draft genome of Portunus trituberculatus and its Hox gene families provides insights of decapod evolution.</title>
        <authorList>
            <person name="Jeong J.-H."/>
            <person name="Song I."/>
            <person name="Kim S."/>
            <person name="Choi T."/>
            <person name="Kim D."/>
            <person name="Ryu S."/>
            <person name="Kim W."/>
        </authorList>
    </citation>
    <scope>NUCLEOTIDE SEQUENCE [LARGE SCALE GENOMIC DNA]</scope>
    <source>
        <tissue evidence="2">Muscle</tissue>
    </source>
</reference>
<dbReference type="AlphaFoldDB" id="A0A5B7GLZ8"/>
<dbReference type="Proteomes" id="UP000324222">
    <property type="component" value="Unassembled WGS sequence"/>
</dbReference>
<evidence type="ECO:0000313" key="2">
    <source>
        <dbReference type="EMBL" id="MPC61151.1"/>
    </source>
</evidence>